<dbReference type="EMBL" id="FOQK01000002">
    <property type="protein sequence ID" value="SFH69931.1"/>
    <property type="molecule type" value="Genomic_DNA"/>
</dbReference>
<evidence type="ECO:0000313" key="3">
    <source>
        <dbReference type="EMBL" id="SFH69931.1"/>
    </source>
</evidence>
<dbReference type="InterPro" id="IPR027417">
    <property type="entry name" value="P-loop_NTPase"/>
</dbReference>
<protein>
    <recommendedName>
        <fullName evidence="5">ATP-binding protein</fullName>
    </recommendedName>
</protein>
<dbReference type="SUPFAM" id="SSF52540">
    <property type="entry name" value="P-loop containing nucleoside triphosphate hydrolases"/>
    <property type="match status" value="1"/>
</dbReference>
<feature type="domain" description="DUF4143" evidence="2">
    <location>
        <begin position="227"/>
        <end position="389"/>
    </location>
</feature>
<evidence type="ECO:0000259" key="1">
    <source>
        <dbReference type="Pfam" id="PF13173"/>
    </source>
</evidence>
<evidence type="ECO:0000259" key="2">
    <source>
        <dbReference type="Pfam" id="PF13635"/>
    </source>
</evidence>
<dbReference type="InterPro" id="IPR025420">
    <property type="entry name" value="DUF4143"/>
</dbReference>
<feature type="domain" description="AAA" evidence="1">
    <location>
        <begin position="23"/>
        <end position="155"/>
    </location>
</feature>
<accession>A0A1I3C7B5</accession>
<evidence type="ECO:0008006" key="5">
    <source>
        <dbReference type="Google" id="ProtNLM"/>
    </source>
</evidence>
<name>A0A1I3C7B5_SELRU</name>
<sequence>MDRLRRKIDDRLVQWSKESDRLPLIVKGARQIGKTEAIKNFAAANYENVIEINFVLQKEYRTIFADGYEVDKILQNITFLNPSLQVEAGTTLIFFDELQACPACATCLKSFKLDGRYDVICSGSLMGISYREIESNSVGYKEDITMYPLDFEEYLWAKGYKQEQIDVLYQHMVALSPLSSAAMTALRDAFREYLVLGGMPAVVWSFIQKGNYSGVLNLQKQLLLDYEEDITKYAQGLDQTKILNVYRKIPVFLGKDNKKFQISKVAHGARSREYVGVTDWLNNAGIVNICYCLEHPELPLKGNYDPDNYRIYYGDTGLLIAALDDEAQEDLRQNKNFGVYKGALFENVVAQMLVAQGYGLYFFRNRAATLEMDFFIRDADSLIPVEVKAKNGATKSLNALIAQEDYPDIRRGIKLGDTNIGSNERFVTFPYALTFLLRRWIMQQIKDKN</sequence>
<dbReference type="PANTHER" id="PTHR33295:SF7">
    <property type="entry name" value="ATPASE"/>
    <property type="match status" value="1"/>
</dbReference>
<gene>
    <name evidence="3" type="ORF">SAMN04487861_102190</name>
</gene>
<organism evidence="3 4">
    <name type="scientific">Selenomonas ruminantium</name>
    <dbReference type="NCBI Taxonomy" id="971"/>
    <lineage>
        <taxon>Bacteria</taxon>
        <taxon>Bacillati</taxon>
        <taxon>Bacillota</taxon>
        <taxon>Negativicutes</taxon>
        <taxon>Selenomonadales</taxon>
        <taxon>Selenomonadaceae</taxon>
        <taxon>Selenomonas</taxon>
    </lineage>
</organism>
<dbReference type="Proteomes" id="UP000183639">
    <property type="component" value="Unassembled WGS sequence"/>
</dbReference>
<dbReference type="Pfam" id="PF13635">
    <property type="entry name" value="DUF4143"/>
    <property type="match status" value="1"/>
</dbReference>
<proteinExistence type="predicted"/>
<dbReference type="OrthoDB" id="9801806at2"/>
<dbReference type="InterPro" id="IPR041682">
    <property type="entry name" value="AAA_14"/>
</dbReference>
<evidence type="ECO:0000313" key="4">
    <source>
        <dbReference type="Proteomes" id="UP000183639"/>
    </source>
</evidence>
<reference evidence="3 4" key="1">
    <citation type="submission" date="2016-10" db="EMBL/GenBank/DDBJ databases">
        <authorList>
            <person name="de Groot N.N."/>
        </authorList>
    </citation>
    <scope>NUCLEOTIDE SEQUENCE [LARGE SCALE GENOMIC DNA]</scope>
    <source>
        <strain evidence="3 4">Z108</strain>
    </source>
</reference>
<dbReference type="AlphaFoldDB" id="A0A1I3C7B5"/>
<dbReference type="PANTHER" id="PTHR33295">
    <property type="entry name" value="ATPASE"/>
    <property type="match status" value="1"/>
</dbReference>
<dbReference type="Pfam" id="PF13173">
    <property type="entry name" value="AAA_14"/>
    <property type="match status" value="1"/>
</dbReference>
<dbReference type="RefSeq" id="WP_075441964.1">
    <property type="nucleotide sequence ID" value="NZ_FOQK01000002.1"/>
</dbReference>